<dbReference type="InterPro" id="IPR018759">
    <property type="entry name" value="BBP2_2"/>
</dbReference>
<evidence type="ECO:0000313" key="2">
    <source>
        <dbReference type="EMBL" id="NOJ23827.1"/>
    </source>
</evidence>
<feature type="chain" id="PRO_5043037746" evidence="1">
    <location>
        <begin position="32"/>
        <end position="402"/>
    </location>
</feature>
<comment type="caution">
    <text evidence="2">The sequence shown here is derived from an EMBL/GenBank/DDBJ whole genome shotgun (WGS) entry which is preliminary data.</text>
</comment>
<evidence type="ECO:0000313" key="3">
    <source>
        <dbReference type="Proteomes" id="UP000576645"/>
    </source>
</evidence>
<protein>
    <submittedName>
        <fullName evidence="2">Outer membrane beta-barrel protein</fullName>
    </submittedName>
</protein>
<organism evidence="2 3">
    <name type="scientific">Vibrio coralliilyticus</name>
    <dbReference type="NCBI Taxonomy" id="190893"/>
    <lineage>
        <taxon>Bacteria</taxon>
        <taxon>Pseudomonadati</taxon>
        <taxon>Pseudomonadota</taxon>
        <taxon>Gammaproteobacteria</taxon>
        <taxon>Vibrionales</taxon>
        <taxon>Vibrionaceae</taxon>
        <taxon>Vibrio</taxon>
    </lineage>
</organism>
<sequence length="402" mass="46143">MDMMFIMNRFNKLTSITSGFLTLAVSHSVYAAPTPVPIETESGIAIVPYLNLYSGYNSNVAKEEFDETSSWFAVYEPGVEFELESDKQKHNLGYRIQRGEFFSSQRDNYTDHFLDLTSYWEANSRNALDLRYSLAKTHENRGDNDTTSNLDYNKYVSNSFNLGYRYGSTEAKGQIEANVGWGDLSYKNNRNVTRYQDWDEGRFSTAFFYKAFPKTSLLAQYIVNDRSYNEVAPGSSERDSLHHFVYLGTSWDATGKLRGSVKIGYQNKEFDASQREDFDSFSWDVDVAYMLRSYSALELKSSRKSTDPNGLGGAIDTSVYNANWSHNWSEIISTHTELSYLSEDYTDSSRKDDTSKTSVYLDYDFRRWLTFKGGVSYESRDSNLSNFSYDQSVYYVAVEGVM</sequence>
<dbReference type="EMBL" id="VTXP01000006">
    <property type="protein sequence ID" value="NOJ23827.1"/>
    <property type="molecule type" value="Genomic_DNA"/>
</dbReference>
<gene>
    <name evidence="2" type="ORF">F0238_13910</name>
</gene>
<keyword evidence="1" id="KW-0732">Signal</keyword>
<reference evidence="2 3" key="1">
    <citation type="submission" date="2019-09" db="EMBL/GenBank/DDBJ databases">
        <title>Draft genome sequencing and comparative genomics of hatchery-associated Vibrios.</title>
        <authorList>
            <person name="Kehlet-Delgado H."/>
            <person name="Mueller R.S."/>
        </authorList>
    </citation>
    <scope>NUCLEOTIDE SEQUENCE [LARGE SCALE GENOMIC DNA]</scope>
    <source>
        <strain evidence="2 3">09-121-3</strain>
    </source>
</reference>
<name>A0AAP7DEC7_9VIBR</name>
<evidence type="ECO:0000256" key="1">
    <source>
        <dbReference type="SAM" id="SignalP"/>
    </source>
</evidence>
<dbReference type="Proteomes" id="UP000576645">
    <property type="component" value="Unassembled WGS sequence"/>
</dbReference>
<dbReference type="AlphaFoldDB" id="A0AAP7DEC7"/>
<accession>A0AAP7DEC7</accession>
<feature type="signal peptide" evidence="1">
    <location>
        <begin position="1"/>
        <end position="31"/>
    </location>
</feature>
<dbReference type="Pfam" id="PF10082">
    <property type="entry name" value="BBP2_2"/>
    <property type="match status" value="1"/>
</dbReference>
<proteinExistence type="predicted"/>